<dbReference type="PROSITE" id="PS01248">
    <property type="entry name" value="EGF_LAM_1"/>
    <property type="match status" value="1"/>
</dbReference>
<dbReference type="SUPFAM" id="SSF57196">
    <property type="entry name" value="EGF/Laminin"/>
    <property type="match status" value="1"/>
</dbReference>
<keyword evidence="6" id="KW-0325">Glycoprotein</keyword>
<keyword evidence="7 8" id="KW-0424">Laminin EGF-like domain</keyword>
<evidence type="ECO:0000256" key="2">
    <source>
        <dbReference type="ARBA" id="ARBA00022525"/>
    </source>
</evidence>
<dbReference type="Gene3D" id="2.40.50.120">
    <property type="match status" value="1"/>
</dbReference>
<evidence type="ECO:0000259" key="9">
    <source>
        <dbReference type="PROSITE" id="PS50027"/>
    </source>
</evidence>
<feature type="non-terminal residue" evidence="11">
    <location>
        <position position="1"/>
    </location>
</feature>
<dbReference type="PROSITE" id="PS50027">
    <property type="entry name" value="EGF_LAM_2"/>
    <property type="match status" value="1"/>
</dbReference>
<proteinExistence type="predicted"/>
<dbReference type="PROSITE" id="PS50189">
    <property type="entry name" value="NTR"/>
    <property type="match status" value="1"/>
</dbReference>
<dbReference type="GO" id="GO:0009888">
    <property type="term" value="P:tissue development"/>
    <property type="evidence" value="ECO:0007669"/>
    <property type="project" value="TreeGrafter"/>
</dbReference>
<evidence type="ECO:0000256" key="8">
    <source>
        <dbReference type="PROSITE-ProRule" id="PRU00460"/>
    </source>
</evidence>
<evidence type="ECO:0000256" key="6">
    <source>
        <dbReference type="ARBA" id="ARBA00023180"/>
    </source>
</evidence>
<feature type="disulfide bond" evidence="8">
    <location>
        <begin position="26"/>
        <end position="35"/>
    </location>
</feature>
<accession>A0A7T8GWE6</accession>
<sequence length="224" mass="26034">ACEPCNCHPVGASGKICNQTNGQCPCKDGVTGLECNRCKDGYQQSGSPIAPCIKVPRSVNNRLGSSSSSSSRHSPYENAARDDECATCTSTSKRVKMRRYCKMDTVYLITVSDRDRADSKWTRFSILVEKRYKKTRNRNRNNHFRRGEETFLWVKTKHLRCQCPKIRPKTSYLILNENPDAEPGEKKGKRGMIINRDTLVIEWKRDWRRRMKRFKKRSRKYCNK</sequence>
<dbReference type="InterPro" id="IPR050440">
    <property type="entry name" value="Laminin/Netrin_ECM"/>
</dbReference>
<dbReference type="Gene3D" id="2.10.25.10">
    <property type="entry name" value="Laminin"/>
    <property type="match status" value="1"/>
</dbReference>
<protein>
    <submittedName>
        <fullName evidence="11">Netrin 1a</fullName>
    </submittedName>
</protein>
<evidence type="ECO:0000256" key="5">
    <source>
        <dbReference type="ARBA" id="ARBA00023157"/>
    </source>
</evidence>
<reference evidence="12" key="1">
    <citation type="submission" date="2021-01" db="EMBL/GenBank/DDBJ databases">
        <title>Caligus Genome Assembly.</title>
        <authorList>
            <person name="Gallardo-Escarate C."/>
        </authorList>
    </citation>
    <scope>NUCLEOTIDE SEQUENCE [LARGE SCALE GENOMIC DNA]</scope>
</reference>
<dbReference type="InterPro" id="IPR001134">
    <property type="entry name" value="Netrin_domain"/>
</dbReference>
<keyword evidence="3" id="KW-0732">Signal</keyword>
<dbReference type="FunFam" id="2.10.25.10:FF:000048">
    <property type="entry name" value="Netrin 3"/>
    <property type="match status" value="1"/>
</dbReference>
<dbReference type="InterPro" id="IPR008993">
    <property type="entry name" value="TIMP-like_OB-fold"/>
</dbReference>
<evidence type="ECO:0000256" key="3">
    <source>
        <dbReference type="ARBA" id="ARBA00022729"/>
    </source>
</evidence>
<feature type="disulfide bond" evidence="8">
    <location>
        <begin position="38"/>
        <end position="52"/>
    </location>
</feature>
<keyword evidence="4" id="KW-0677">Repeat</keyword>
<dbReference type="SMART" id="SM00643">
    <property type="entry name" value="C345C"/>
    <property type="match status" value="1"/>
</dbReference>
<dbReference type="PANTHER" id="PTHR10574">
    <property type="entry name" value="NETRIN/LAMININ-RELATED"/>
    <property type="match status" value="1"/>
</dbReference>
<name>A0A7T8GWE6_CALRO</name>
<evidence type="ECO:0000256" key="1">
    <source>
        <dbReference type="ARBA" id="ARBA00004613"/>
    </source>
</evidence>
<dbReference type="SMART" id="SM00180">
    <property type="entry name" value="EGF_Lam"/>
    <property type="match status" value="1"/>
</dbReference>
<dbReference type="SUPFAM" id="SSF50242">
    <property type="entry name" value="TIMP-like"/>
    <property type="match status" value="1"/>
</dbReference>
<dbReference type="Pfam" id="PF00053">
    <property type="entry name" value="EGF_laminin"/>
    <property type="match status" value="1"/>
</dbReference>
<dbReference type="InterPro" id="IPR018933">
    <property type="entry name" value="Netrin_module_non-TIMP"/>
</dbReference>
<dbReference type="EMBL" id="CP045903">
    <property type="protein sequence ID" value="QQP38947.1"/>
    <property type="molecule type" value="Genomic_DNA"/>
</dbReference>
<keyword evidence="5 8" id="KW-1015">Disulfide bond</keyword>
<evidence type="ECO:0000313" key="12">
    <source>
        <dbReference type="Proteomes" id="UP000595437"/>
    </source>
</evidence>
<dbReference type="Pfam" id="PF01759">
    <property type="entry name" value="NTR"/>
    <property type="match status" value="1"/>
</dbReference>
<feature type="disulfide bond" evidence="8">
    <location>
        <begin position="5"/>
        <end position="17"/>
    </location>
</feature>
<organism evidence="11 12">
    <name type="scientific">Caligus rogercresseyi</name>
    <name type="common">Sea louse</name>
    <dbReference type="NCBI Taxonomy" id="217165"/>
    <lineage>
        <taxon>Eukaryota</taxon>
        <taxon>Metazoa</taxon>
        <taxon>Ecdysozoa</taxon>
        <taxon>Arthropoda</taxon>
        <taxon>Crustacea</taxon>
        <taxon>Multicrustacea</taxon>
        <taxon>Hexanauplia</taxon>
        <taxon>Copepoda</taxon>
        <taxon>Siphonostomatoida</taxon>
        <taxon>Caligidae</taxon>
        <taxon>Caligus</taxon>
    </lineage>
</organism>
<feature type="disulfide bond" evidence="8">
    <location>
        <begin position="7"/>
        <end position="24"/>
    </location>
</feature>
<dbReference type="PANTHER" id="PTHR10574:SF365">
    <property type="entry name" value="NETRIN-A-RELATED"/>
    <property type="match status" value="1"/>
</dbReference>
<evidence type="ECO:0000313" key="11">
    <source>
        <dbReference type="EMBL" id="QQP38947.1"/>
    </source>
</evidence>
<comment type="subcellular location">
    <subcellularLocation>
        <location evidence="1">Secreted</location>
    </subcellularLocation>
</comment>
<dbReference type="GO" id="GO:0005576">
    <property type="term" value="C:extracellular region"/>
    <property type="evidence" value="ECO:0007669"/>
    <property type="project" value="UniProtKB-SubCell"/>
</dbReference>
<keyword evidence="12" id="KW-1185">Reference proteome</keyword>
<dbReference type="GO" id="GO:0016358">
    <property type="term" value="P:dendrite development"/>
    <property type="evidence" value="ECO:0007669"/>
    <property type="project" value="TreeGrafter"/>
</dbReference>
<dbReference type="GO" id="GO:0009887">
    <property type="term" value="P:animal organ morphogenesis"/>
    <property type="evidence" value="ECO:0007669"/>
    <property type="project" value="TreeGrafter"/>
</dbReference>
<dbReference type="InterPro" id="IPR002049">
    <property type="entry name" value="LE_dom"/>
</dbReference>
<dbReference type="Proteomes" id="UP000595437">
    <property type="component" value="Chromosome 14"/>
</dbReference>
<dbReference type="GO" id="GO:0008045">
    <property type="term" value="P:motor neuron axon guidance"/>
    <property type="evidence" value="ECO:0007669"/>
    <property type="project" value="TreeGrafter"/>
</dbReference>
<feature type="domain" description="NTR" evidence="10">
    <location>
        <begin position="85"/>
        <end position="222"/>
    </location>
</feature>
<gene>
    <name evidence="11" type="ORF">FKW44_019672</name>
</gene>
<evidence type="ECO:0000256" key="4">
    <source>
        <dbReference type="ARBA" id="ARBA00022737"/>
    </source>
</evidence>
<keyword evidence="2" id="KW-0964">Secreted</keyword>
<dbReference type="OrthoDB" id="5984158at2759"/>
<dbReference type="GO" id="GO:0005604">
    <property type="term" value="C:basement membrane"/>
    <property type="evidence" value="ECO:0007669"/>
    <property type="project" value="TreeGrafter"/>
</dbReference>
<dbReference type="CDD" id="cd00055">
    <property type="entry name" value="EGF_Lam"/>
    <property type="match status" value="1"/>
</dbReference>
<evidence type="ECO:0000259" key="10">
    <source>
        <dbReference type="PROSITE" id="PS50189"/>
    </source>
</evidence>
<feature type="domain" description="Laminin EGF-like" evidence="9">
    <location>
        <begin position="5"/>
        <end position="54"/>
    </location>
</feature>
<dbReference type="AlphaFoldDB" id="A0A7T8GWE6"/>
<evidence type="ECO:0000256" key="7">
    <source>
        <dbReference type="ARBA" id="ARBA00023292"/>
    </source>
</evidence>